<dbReference type="EMBL" id="JAUEPH010000003">
    <property type="protein sequence ID" value="MDN3203966.1"/>
    <property type="molecule type" value="Genomic_DNA"/>
</dbReference>
<sequence>MSSRSTKDPVLSPELIRILKIFGLASLLIVFALSFFDSKRANNTGEDPRFRMSQSNRLYFLNVRALSYDREVRKDAKMTLFRHDNRKSIDDEPSLDLVLILNGQKDEAYLYLEPINTDWPLNLRITQGAETKEFEMKNGNKDDHFEHVQKIKDGILEKSSFYILHEERWVPLWKDEGELEYLNIILEDYSKLIE</sequence>
<evidence type="ECO:0000313" key="3">
    <source>
        <dbReference type="Proteomes" id="UP001171916"/>
    </source>
</evidence>
<keyword evidence="1" id="KW-0472">Membrane</keyword>
<keyword evidence="1" id="KW-1133">Transmembrane helix</keyword>
<gene>
    <name evidence="2" type="ORF">QVH07_07380</name>
</gene>
<evidence type="ECO:0000313" key="2">
    <source>
        <dbReference type="EMBL" id="MDN3203966.1"/>
    </source>
</evidence>
<name>A0ABT7YBY3_9BACT</name>
<organism evidence="2 3">
    <name type="scientific">Algoriphagus sediminis</name>
    <dbReference type="NCBI Taxonomy" id="3057113"/>
    <lineage>
        <taxon>Bacteria</taxon>
        <taxon>Pseudomonadati</taxon>
        <taxon>Bacteroidota</taxon>
        <taxon>Cytophagia</taxon>
        <taxon>Cytophagales</taxon>
        <taxon>Cyclobacteriaceae</taxon>
        <taxon>Algoriphagus</taxon>
    </lineage>
</organism>
<keyword evidence="3" id="KW-1185">Reference proteome</keyword>
<feature type="transmembrane region" description="Helical" evidence="1">
    <location>
        <begin position="15"/>
        <end position="36"/>
    </location>
</feature>
<reference evidence="2" key="1">
    <citation type="submission" date="2023-06" db="EMBL/GenBank/DDBJ databases">
        <title>Robiginitalea aurantiacus sp. nov. and Algoriphagus sediminis sp. nov., isolated from coastal sediment.</title>
        <authorList>
            <person name="Zhou Z.Y."/>
            <person name="An J."/>
            <person name="Jia Y.W."/>
            <person name="Du Z.J."/>
        </authorList>
    </citation>
    <scope>NUCLEOTIDE SEQUENCE</scope>
    <source>
        <strain evidence="2">C2-7</strain>
    </source>
</reference>
<dbReference type="Proteomes" id="UP001171916">
    <property type="component" value="Unassembled WGS sequence"/>
</dbReference>
<dbReference type="RefSeq" id="WP_289999522.1">
    <property type="nucleotide sequence ID" value="NZ_JAUEPH010000003.1"/>
</dbReference>
<protein>
    <submittedName>
        <fullName evidence="2">Uncharacterized protein</fullName>
    </submittedName>
</protein>
<keyword evidence="1" id="KW-0812">Transmembrane</keyword>
<accession>A0ABT7YBY3</accession>
<proteinExistence type="predicted"/>
<evidence type="ECO:0000256" key="1">
    <source>
        <dbReference type="SAM" id="Phobius"/>
    </source>
</evidence>
<comment type="caution">
    <text evidence="2">The sequence shown here is derived from an EMBL/GenBank/DDBJ whole genome shotgun (WGS) entry which is preliminary data.</text>
</comment>